<dbReference type="Proteomes" id="UP000276133">
    <property type="component" value="Unassembled WGS sequence"/>
</dbReference>
<reference evidence="2 3" key="1">
    <citation type="journal article" date="2018" name="Sci. Rep.">
        <title>Genomic signatures of local adaptation to the degree of environmental predictability in rotifers.</title>
        <authorList>
            <person name="Franch-Gras L."/>
            <person name="Hahn C."/>
            <person name="Garcia-Roger E.M."/>
            <person name="Carmona M.J."/>
            <person name="Serra M."/>
            <person name="Gomez A."/>
        </authorList>
    </citation>
    <scope>NUCLEOTIDE SEQUENCE [LARGE SCALE GENOMIC DNA]</scope>
    <source>
        <strain evidence="2">HYR1</strain>
    </source>
</reference>
<evidence type="ECO:0000256" key="1">
    <source>
        <dbReference type="SAM" id="SignalP"/>
    </source>
</evidence>
<sequence>MAQFIIWLHLSSIISSCQPIYNVVNGYEKNLPNFCGSSLMDRIFIIDNTLSLITIHLLLSIQELDSRAVSSGLIPLFSPLIIRMFLIKNFQIRFPMAFRTCLRLRQHLKNSNETFQIEVVCHIKTVRTHALPYNKYL</sequence>
<evidence type="ECO:0000313" key="3">
    <source>
        <dbReference type="Proteomes" id="UP000276133"/>
    </source>
</evidence>
<keyword evidence="1" id="KW-0732">Signal</keyword>
<evidence type="ECO:0000313" key="2">
    <source>
        <dbReference type="EMBL" id="RNA15945.1"/>
    </source>
</evidence>
<feature type="signal peptide" evidence="1">
    <location>
        <begin position="1"/>
        <end position="19"/>
    </location>
</feature>
<organism evidence="2 3">
    <name type="scientific">Brachionus plicatilis</name>
    <name type="common">Marine rotifer</name>
    <name type="synonym">Brachionus muelleri</name>
    <dbReference type="NCBI Taxonomy" id="10195"/>
    <lineage>
        <taxon>Eukaryota</taxon>
        <taxon>Metazoa</taxon>
        <taxon>Spiralia</taxon>
        <taxon>Gnathifera</taxon>
        <taxon>Rotifera</taxon>
        <taxon>Eurotatoria</taxon>
        <taxon>Monogononta</taxon>
        <taxon>Pseudotrocha</taxon>
        <taxon>Ploima</taxon>
        <taxon>Brachionidae</taxon>
        <taxon>Brachionus</taxon>
    </lineage>
</organism>
<feature type="chain" id="PRO_5018171675" evidence="1">
    <location>
        <begin position="20"/>
        <end position="137"/>
    </location>
</feature>
<gene>
    <name evidence="2" type="ORF">BpHYR1_029663</name>
</gene>
<keyword evidence="3" id="KW-1185">Reference proteome</keyword>
<comment type="caution">
    <text evidence="2">The sequence shown here is derived from an EMBL/GenBank/DDBJ whole genome shotgun (WGS) entry which is preliminary data.</text>
</comment>
<dbReference type="AlphaFoldDB" id="A0A3M7QYB6"/>
<name>A0A3M7QYB6_BRAPC</name>
<accession>A0A3M7QYB6</accession>
<dbReference type="EMBL" id="REGN01004839">
    <property type="protein sequence ID" value="RNA15945.1"/>
    <property type="molecule type" value="Genomic_DNA"/>
</dbReference>
<proteinExistence type="predicted"/>
<protein>
    <submittedName>
        <fullName evidence="2">Uncharacterized protein</fullName>
    </submittedName>
</protein>